<gene>
    <name evidence="2" type="ORF">AFE02nite_10870</name>
</gene>
<dbReference type="EMBL" id="BJYK01000001">
    <property type="protein sequence ID" value="GEN79353.1"/>
    <property type="molecule type" value="Genomic_DNA"/>
</dbReference>
<evidence type="ECO:0000259" key="1">
    <source>
        <dbReference type="Pfam" id="PF01593"/>
    </source>
</evidence>
<proteinExistence type="predicted"/>
<dbReference type="AlphaFoldDB" id="A0A511YVZ0"/>
<dbReference type="RefSeq" id="WP_052113972.1">
    <property type="nucleotide sequence ID" value="NZ_BJYK01000001.1"/>
</dbReference>
<dbReference type="InterPro" id="IPR050464">
    <property type="entry name" value="Zeta_carotene_desat/Oxidored"/>
</dbReference>
<dbReference type="PANTHER" id="PTHR42923:SF17">
    <property type="entry name" value="AMINE OXIDASE DOMAIN-CONTAINING PROTEIN"/>
    <property type="match status" value="1"/>
</dbReference>
<dbReference type="OrthoDB" id="20837at2"/>
<feature type="domain" description="Amine oxidase" evidence="1">
    <location>
        <begin position="26"/>
        <end position="428"/>
    </location>
</feature>
<dbReference type="Pfam" id="PF01593">
    <property type="entry name" value="Amino_oxidase"/>
    <property type="match status" value="1"/>
</dbReference>
<dbReference type="Gene3D" id="3.50.50.60">
    <property type="entry name" value="FAD/NAD(P)-binding domain"/>
    <property type="match status" value="1"/>
</dbReference>
<dbReference type="Gene3D" id="1.10.405.10">
    <property type="entry name" value="Guanine Nucleotide Dissociation Inhibitor, domain 1"/>
    <property type="match status" value="1"/>
</dbReference>
<dbReference type="GO" id="GO:0016491">
    <property type="term" value="F:oxidoreductase activity"/>
    <property type="evidence" value="ECO:0007669"/>
    <property type="project" value="InterPro"/>
</dbReference>
<reference evidence="2 3" key="1">
    <citation type="submission" date="2019-07" db="EMBL/GenBank/DDBJ databases">
        <title>Whole genome shotgun sequence of Actinotalea fermentans NBRC 105374.</title>
        <authorList>
            <person name="Hosoyama A."/>
            <person name="Uohara A."/>
            <person name="Ohji S."/>
            <person name="Ichikawa N."/>
        </authorList>
    </citation>
    <scope>NUCLEOTIDE SEQUENCE [LARGE SCALE GENOMIC DNA]</scope>
    <source>
        <strain evidence="2 3">NBRC 105374</strain>
    </source>
</reference>
<comment type="caution">
    <text evidence="2">The sequence shown here is derived from an EMBL/GenBank/DDBJ whole genome shotgun (WGS) entry which is preliminary data.</text>
</comment>
<sequence>MSAPAADTTPVGPARRPSVAVVGSGVSGLTAAYVLRHTHEVTLFEADGRLGGHAHTHDVATSEGGRVAVDSGFIVHNERTYPTLLSLFRELGIQTRPTEMSMSVTCAGCGLQYAGARGARGLFAQRRRLADPRYLRMLAEVPRFHRDARAVLDDASTDLTWGQFLDQGGYSQYFVEHFAVPLVACVWSSGDDDALGYPARHLFRFLENHGMLTIGGSPTWRTVVGGSRTYVDRVAATLEDVRAATPVVAVAREEDHVVVRTADGGAARFDQVVLATHADDALAVLADATPEEKADLAAIGYSANTTWLHRDGSVLPALRRARGSWNYRKETCGTGASAVLVSYWMNHLQGLDTADDLVVTLNAPERVDPAALVAEMTYRHPVFTPAAVAAAARLRGAGGPRLAFAGAHLGWGFHEDGARSGLEAARRLGGSW</sequence>
<protein>
    <submittedName>
        <fullName evidence="2">Amine oxidase</fullName>
    </submittedName>
</protein>
<dbReference type="Proteomes" id="UP000321484">
    <property type="component" value="Unassembled WGS sequence"/>
</dbReference>
<name>A0A511YVZ0_9CELL</name>
<evidence type="ECO:0000313" key="3">
    <source>
        <dbReference type="Proteomes" id="UP000321484"/>
    </source>
</evidence>
<dbReference type="SUPFAM" id="SSF51905">
    <property type="entry name" value="FAD/NAD(P)-binding domain"/>
    <property type="match status" value="1"/>
</dbReference>
<dbReference type="InterPro" id="IPR002937">
    <property type="entry name" value="Amino_oxidase"/>
</dbReference>
<accession>A0A511YVZ0</accession>
<dbReference type="Gene3D" id="3.90.660.10">
    <property type="match status" value="1"/>
</dbReference>
<dbReference type="PANTHER" id="PTHR42923">
    <property type="entry name" value="PROTOPORPHYRINOGEN OXIDASE"/>
    <property type="match status" value="1"/>
</dbReference>
<evidence type="ECO:0000313" key="2">
    <source>
        <dbReference type="EMBL" id="GEN79353.1"/>
    </source>
</evidence>
<keyword evidence="3" id="KW-1185">Reference proteome</keyword>
<dbReference type="InterPro" id="IPR036188">
    <property type="entry name" value="FAD/NAD-bd_sf"/>
</dbReference>
<organism evidence="2 3">
    <name type="scientific">Actinotalea fermentans</name>
    <dbReference type="NCBI Taxonomy" id="43671"/>
    <lineage>
        <taxon>Bacteria</taxon>
        <taxon>Bacillati</taxon>
        <taxon>Actinomycetota</taxon>
        <taxon>Actinomycetes</taxon>
        <taxon>Micrococcales</taxon>
        <taxon>Cellulomonadaceae</taxon>
        <taxon>Actinotalea</taxon>
    </lineage>
</organism>